<evidence type="ECO:0000259" key="8">
    <source>
        <dbReference type="Pfam" id="PF10256"/>
    </source>
</evidence>
<evidence type="ECO:0000313" key="9">
    <source>
        <dbReference type="EMBL" id="PFH60609.1"/>
    </source>
</evidence>
<feature type="region of interest" description="Disordered" evidence="7">
    <location>
        <begin position="1"/>
        <end position="75"/>
    </location>
</feature>
<evidence type="ECO:0000256" key="7">
    <source>
        <dbReference type="SAM" id="MobiDB-lite"/>
    </source>
</evidence>
<evidence type="ECO:0000256" key="3">
    <source>
        <dbReference type="ARBA" id="ARBA00011396"/>
    </source>
</evidence>
<dbReference type="PANTHER" id="PTHR13254:SF0">
    <property type="entry name" value="GOLGIN SUBFAMILY A MEMBER 7_ERF4 DOMAIN-CONTAINING PROTEIN"/>
    <property type="match status" value="1"/>
</dbReference>
<dbReference type="GO" id="GO:0031211">
    <property type="term" value="C:endoplasmic reticulum palmitoyltransferase complex"/>
    <property type="evidence" value="ECO:0007669"/>
    <property type="project" value="TreeGrafter"/>
</dbReference>
<name>A0A2A9PGU2_OPHUN</name>
<reference evidence="9 10" key="2">
    <citation type="journal article" date="2017" name="Sci. Rep.">
        <title>Ant-infecting Ophiocordyceps genomes reveal a high diversity of potential behavioral manipulation genes and a possible major role for enterotoxins.</title>
        <authorList>
            <person name="de Bekker C."/>
            <person name="Ohm R.A."/>
            <person name="Evans H.C."/>
            <person name="Brachmann A."/>
            <person name="Hughes D.P."/>
        </authorList>
    </citation>
    <scope>NUCLEOTIDE SEQUENCE [LARGE SCALE GENOMIC DNA]</scope>
    <source>
        <strain evidence="9 10">SC16a</strain>
    </source>
</reference>
<feature type="compositionally biased region" description="Basic and acidic residues" evidence="7">
    <location>
        <begin position="1"/>
        <end position="14"/>
    </location>
</feature>
<dbReference type="Proteomes" id="UP000037136">
    <property type="component" value="Unassembled WGS sequence"/>
</dbReference>
<proteinExistence type="inferred from homology"/>
<evidence type="ECO:0000256" key="1">
    <source>
        <dbReference type="ARBA" id="ARBA00004406"/>
    </source>
</evidence>
<gene>
    <name evidence="9" type="ORF">XA68_10665</name>
</gene>
<sequence length="250" mass="27621">MTPDGRRSSSRDLEQQQQQQQLQQRPPPPVDMARPSSMLSTSGLGGGGGDGTLLSSAGSSIMGDDLVPDNGVDEWGPQHPCYPHLNPHVPADSVEYVSTRIIRIRRDWLPHGDLAPTLSNLYPEILDPAGLSEHEFRRVIDKLNLELVDVFNPYGFRNVVDALLGVVTGWLWDDFGFTAIKKRLDRLERWIDGWNRDMEKTVAADESVTPPKMISLRQTAYMTLDIQIADPEIAPAPSSVAAGESRSSLP</sequence>
<evidence type="ECO:0000256" key="5">
    <source>
        <dbReference type="ARBA" id="ARBA00022824"/>
    </source>
</evidence>
<dbReference type="AlphaFoldDB" id="A0A2A9PGU2"/>
<keyword evidence="5" id="KW-0256">Endoplasmic reticulum</keyword>
<protein>
    <recommendedName>
        <fullName evidence="4">Ras modification protein ERF4</fullName>
    </recommendedName>
</protein>
<dbReference type="OrthoDB" id="5377273at2759"/>
<keyword evidence="6" id="KW-0472">Membrane</keyword>
<organism evidence="9 10">
    <name type="scientific">Ophiocordyceps unilateralis</name>
    <name type="common">Zombie-ant fungus</name>
    <name type="synonym">Torrubia unilateralis</name>
    <dbReference type="NCBI Taxonomy" id="268505"/>
    <lineage>
        <taxon>Eukaryota</taxon>
        <taxon>Fungi</taxon>
        <taxon>Dikarya</taxon>
        <taxon>Ascomycota</taxon>
        <taxon>Pezizomycotina</taxon>
        <taxon>Sordariomycetes</taxon>
        <taxon>Hypocreomycetidae</taxon>
        <taxon>Hypocreales</taxon>
        <taxon>Ophiocordycipitaceae</taxon>
        <taxon>Ophiocordyceps</taxon>
    </lineage>
</organism>
<comment type="similarity">
    <text evidence="2">Belongs to the ERF4 family.</text>
</comment>
<dbReference type="STRING" id="268505.A0A2A9PGU2"/>
<dbReference type="GO" id="GO:0006612">
    <property type="term" value="P:protein targeting to membrane"/>
    <property type="evidence" value="ECO:0007669"/>
    <property type="project" value="TreeGrafter"/>
</dbReference>
<comment type="subunit">
    <text evidence="3">Interacts with ERF2.</text>
</comment>
<feature type="compositionally biased region" description="Low complexity" evidence="7">
    <location>
        <begin position="15"/>
        <end position="24"/>
    </location>
</feature>
<reference evidence="9 10" key="1">
    <citation type="journal article" date="2015" name="BMC Genomics">
        <title>Gene expression during zombie ant biting behavior reflects the complexity underlying fungal parasitic behavioral manipulation.</title>
        <authorList>
            <person name="de Bekker C."/>
            <person name="Ohm R.A."/>
            <person name="Loreto R.G."/>
            <person name="Sebastian A."/>
            <person name="Albert I."/>
            <person name="Merrow M."/>
            <person name="Brachmann A."/>
            <person name="Hughes D.P."/>
        </authorList>
    </citation>
    <scope>NUCLEOTIDE SEQUENCE [LARGE SCALE GENOMIC DNA]</scope>
    <source>
        <strain evidence="9 10">SC16a</strain>
    </source>
</reference>
<comment type="subcellular location">
    <subcellularLocation>
        <location evidence="1">Endoplasmic reticulum membrane</location>
        <topology evidence="1">Peripheral membrane protein</topology>
    </subcellularLocation>
</comment>
<evidence type="ECO:0000256" key="4">
    <source>
        <dbReference type="ARBA" id="ARBA00018463"/>
    </source>
</evidence>
<dbReference type="InterPro" id="IPR051371">
    <property type="entry name" value="Ras_palmitoyltransferase"/>
</dbReference>
<dbReference type="EMBL" id="LAZP02000118">
    <property type="protein sequence ID" value="PFH60609.1"/>
    <property type="molecule type" value="Genomic_DNA"/>
</dbReference>
<dbReference type="PANTHER" id="PTHR13254">
    <property type="entry name" value="GOLGI AUTOANTIGEN, GOLGIN SUBFAMILY A, 7"/>
    <property type="match status" value="1"/>
</dbReference>
<evidence type="ECO:0000256" key="6">
    <source>
        <dbReference type="ARBA" id="ARBA00023136"/>
    </source>
</evidence>
<evidence type="ECO:0000256" key="2">
    <source>
        <dbReference type="ARBA" id="ARBA00007732"/>
    </source>
</evidence>
<dbReference type="Pfam" id="PF10256">
    <property type="entry name" value="Erf4"/>
    <property type="match status" value="1"/>
</dbReference>
<feature type="domain" description="Golgin subfamily A member 7/ERF4" evidence="8">
    <location>
        <begin position="101"/>
        <end position="225"/>
    </location>
</feature>
<evidence type="ECO:0000313" key="10">
    <source>
        <dbReference type="Proteomes" id="UP000037136"/>
    </source>
</evidence>
<dbReference type="InterPro" id="IPR019383">
    <property type="entry name" value="Golgin_A_7/ERF4"/>
</dbReference>
<comment type="caution">
    <text evidence="9">The sequence shown here is derived from an EMBL/GenBank/DDBJ whole genome shotgun (WGS) entry which is preliminary data.</text>
</comment>
<accession>A0A2A9PGU2</accession>
<dbReference type="GO" id="GO:0005789">
    <property type="term" value="C:endoplasmic reticulum membrane"/>
    <property type="evidence" value="ECO:0007669"/>
    <property type="project" value="UniProtKB-SubCell"/>
</dbReference>
<keyword evidence="10" id="KW-1185">Reference proteome</keyword>